<gene>
    <name evidence="1" type="ORF">ACFQ1Q_11880</name>
</gene>
<keyword evidence="2" id="KW-1185">Reference proteome</keyword>
<reference evidence="2" key="1">
    <citation type="journal article" date="2019" name="Int. J. Syst. Evol. Microbiol.">
        <title>The Global Catalogue of Microorganisms (GCM) 10K type strain sequencing project: providing services to taxonomists for standard genome sequencing and annotation.</title>
        <authorList>
            <consortium name="The Broad Institute Genomics Platform"/>
            <consortium name="The Broad Institute Genome Sequencing Center for Infectious Disease"/>
            <person name="Wu L."/>
            <person name="Ma J."/>
        </authorList>
    </citation>
    <scope>NUCLEOTIDE SEQUENCE [LARGE SCALE GENOMIC DNA]</scope>
    <source>
        <strain evidence="2">CCUG 62215</strain>
    </source>
</reference>
<evidence type="ECO:0000313" key="2">
    <source>
        <dbReference type="Proteomes" id="UP001597013"/>
    </source>
</evidence>
<dbReference type="RefSeq" id="WP_386131703.1">
    <property type="nucleotide sequence ID" value="NZ_JBHTJL010000016.1"/>
</dbReference>
<name>A0ABW3N8J4_9FLAO</name>
<dbReference type="Proteomes" id="UP001597013">
    <property type="component" value="Unassembled WGS sequence"/>
</dbReference>
<sequence>MKLLKQTTFIISVLFLLSSFTKIEDKSYVGKWKGEDKGDIGFLILSKEGYATFEFEGQAMGGKSYNHKGIEASMKYIVNTSSKPYAIDFIITNLSNDEELGRLIGIIEMNDKSTMKMALTFGGGSERPSDFSQDAITFNRFKE</sequence>
<proteinExistence type="predicted"/>
<protein>
    <recommendedName>
        <fullName evidence="3">DUF4488 domain-containing protein</fullName>
    </recommendedName>
</protein>
<comment type="caution">
    <text evidence="1">The sequence shown here is derived from an EMBL/GenBank/DDBJ whole genome shotgun (WGS) entry which is preliminary data.</text>
</comment>
<evidence type="ECO:0000313" key="1">
    <source>
        <dbReference type="EMBL" id="MFD1063947.1"/>
    </source>
</evidence>
<organism evidence="1 2">
    <name type="scientific">Winogradskyella litorisediminis</name>
    <dbReference type="NCBI Taxonomy" id="1156618"/>
    <lineage>
        <taxon>Bacteria</taxon>
        <taxon>Pseudomonadati</taxon>
        <taxon>Bacteroidota</taxon>
        <taxon>Flavobacteriia</taxon>
        <taxon>Flavobacteriales</taxon>
        <taxon>Flavobacteriaceae</taxon>
        <taxon>Winogradskyella</taxon>
    </lineage>
</organism>
<dbReference type="EMBL" id="JBHTJL010000016">
    <property type="protein sequence ID" value="MFD1063947.1"/>
    <property type="molecule type" value="Genomic_DNA"/>
</dbReference>
<evidence type="ECO:0008006" key="3">
    <source>
        <dbReference type="Google" id="ProtNLM"/>
    </source>
</evidence>
<accession>A0ABW3N8J4</accession>